<reference evidence="1 2" key="1">
    <citation type="submission" date="2019-05" db="EMBL/GenBank/DDBJ databases">
        <title>Another draft genome of Portunus trituberculatus and its Hox gene families provides insights of decapod evolution.</title>
        <authorList>
            <person name="Jeong J.-H."/>
            <person name="Song I."/>
            <person name="Kim S."/>
            <person name="Choi T."/>
            <person name="Kim D."/>
            <person name="Ryu S."/>
            <person name="Kim W."/>
        </authorList>
    </citation>
    <scope>NUCLEOTIDE SEQUENCE [LARGE SCALE GENOMIC DNA]</scope>
    <source>
        <tissue evidence="1">Muscle</tissue>
    </source>
</reference>
<dbReference type="Proteomes" id="UP000324222">
    <property type="component" value="Unassembled WGS sequence"/>
</dbReference>
<accession>A0A5B7H6J8</accession>
<dbReference type="OrthoDB" id="6601125at2759"/>
<keyword evidence="2" id="KW-1185">Reference proteome</keyword>
<name>A0A5B7H6J8_PORTR</name>
<organism evidence="1 2">
    <name type="scientific">Portunus trituberculatus</name>
    <name type="common">Swimming crab</name>
    <name type="synonym">Neptunus trituberculatus</name>
    <dbReference type="NCBI Taxonomy" id="210409"/>
    <lineage>
        <taxon>Eukaryota</taxon>
        <taxon>Metazoa</taxon>
        <taxon>Ecdysozoa</taxon>
        <taxon>Arthropoda</taxon>
        <taxon>Crustacea</taxon>
        <taxon>Multicrustacea</taxon>
        <taxon>Malacostraca</taxon>
        <taxon>Eumalacostraca</taxon>
        <taxon>Eucarida</taxon>
        <taxon>Decapoda</taxon>
        <taxon>Pleocyemata</taxon>
        <taxon>Brachyura</taxon>
        <taxon>Eubrachyura</taxon>
        <taxon>Portunoidea</taxon>
        <taxon>Portunidae</taxon>
        <taxon>Portuninae</taxon>
        <taxon>Portunus</taxon>
    </lineage>
</organism>
<dbReference type="EMBL" id="VSRR010025098">
    <property type="protein sequence ID" value="MPC66672.1"/>
    <property type="molecule type" value="Genomic_DNA"/>
</dbReference>
<comment type="caution">
    <text evidence="1">The sequence shown here is derived from an EMBL/GenBank/DDBJ whole genome shotgun (WGS) entry which is preliminary data.</text>
</comment>
<evidence type="ECO:0000313" key="2">
    <source>
        <dbReference type="Proteomes" id="UP000324222"/>
    </source>
</evidence>
<dbReference type="AlphaFoldDB" id="A0A5B7H6J8"/>
<evidence type="ECO:0008006" key="3">
    <source>
        <dbReference type="Google" id="ProtNLM"/>
    </source>
</evidence>
<proteinExistence type="predicted"/>
<gene>
    <name evidence="1" type="ORF">E2C01_060823</name>
</gene>
<sequence length="197" mass="22264">MDITPTASAAHNTKRTANRVLVKTEQLPQRYLDTMARRNLAVDTREFMDSYNIKQTVDLAVECWNDITPATIHHAWCNILKGLPDCRWVQVPGIPQMVEAELEGAVEEARHIPGAGFADITRGGIREMLHPPEIIAREILEEDVMNDGEIDENQQETTPEEVGLSIGLPQEKSWDTCRIKIKIKIKLLLDNTHHSLP</sequence>
<evidence type="ECO:0000313" key="1">
    <source>
        <dbReference type="EMBL" id="MPC66672.1"/>
    </source>
</evidence>
<protein>
    <recommendedName>
        <fullName evidence="3">DDE-1 domain-containing protein</fullName>
    </recommendedName>
</protein>